<reference evidence="3" key="1">
    <citation type="journal article" date="2019" name="Int. J. Syst. Evol. Microbiol.">
        <title>The Global Catalogue of Microorganisms (GCM) 10K type strain sequencing project: providing services to taxonomists for standard genome sequencing and annotation.</title>
        <authorList>
            <consortium name="The Broad Institute Genomics Platform"/>
            <consortium name="The Broad Institute Genome Sequencing Center for Infectious Disease"/>
            <person name="Wu L."/>
            <person name="Ma J."/>
        </authorList>
    </citation>
    <scope>NUCLEOTIDE SEQUENCE [LARGE SCALE GENOMIC DNA]</scope>
    <source>
        <strain evidence="3">IBRC-M 10908</strain>
    </source>
</reference>
<gene>
    <name evidence="2" type="ORF">ACFPET_18805</name>
</gene>
<keyword evidence="3" id="KW-1185">Reference proteome</keyword>
<feature type="transmembrane region" description="Helical" evidence="1">
    <location>
        <begin position="72"/>
        <end position="93"/>
    </location>
</feature>
<keyword evidence="1" id="KW-1133">Transmembrane helix</keyword>
<organism evidence="2 3">
    <name type="scientific">Salininema proteolyticum</name>
    <dbReference type="NCBI Taxonomy" id="1607685"/>
    <lineage>
        <taxon>Bacteria</taxon>
        <taxon>Bacillati</taxon>
        <taxon>Actinomycetota</taxon>
        <taxon>Actinomycetes</taxon>
        <taxon>Glycomycetales</taxon>
        <taxon>Glycomycetaceae</taxon>
        <taxon>Salininema</taxon>
    </lineage>
</organism>
<name>A0ABV8U3T1_9ACTN</name>
<evidence type="ECO:0000313" key="2">
    <source>
        <dbReference type="EMBL" id="MFC4337256.1"/>
    </source>
</evidence>
<dbReference type="EMBL" id="JBHSDK010000028">
    <property type="protein sequence ID" value="MFC4337256.1"/>
    <property type="molecule type" value="Genomic_DNA"/>
</dbReference>
<evidence type="ECO:0000313" key="3">
    <source>
        <dbReference type="Proteomes" id="UP001595823"/>
    </source>
</evidence>
<accession>A0ABV8U3T1</accession>
<comment type="caution">
    <text evidence="2">The sequence shown here is derived from an EMBL/GenBank/DDBJ whole genome shotgun (WGS) entry which is preliminary data.</text>
</comment>
<protein>
    <recommendedName>
        <fullName evidence="4">Gram-positive cocci surface proteins LPxTG domain-containing protein</fullName>
    </recommendedName>
</protein>
<sequence length="98" mass="9978">METISALGLGPATDASRLGQWPRGDVNPLVPWDSALEWAHGLVSAGRGTPLGASAVAESAAAPVLPATGAPLLSAFVFAFVLLLTGGFAVLVARSRRR</sequence>
<keyword evidence="1" id="KW-0472">Membrane</keyword>
<evidence type="ECO:0000256" key="1">
    <source>
        <dbReference type="SAM" id="Phobius"/>
    </source>
</evidence>
<dbReference type="RefSeq" id="WP_380624056.1">
    <property type="nucleotide sequence ID" value="NZ_JBHSDK010000028.1"/>
</dbReference>
<keyword evidence="1" id="KW-0812">Transmembrane</keyword>
<dbReference type="Proteomes" id="UP001595823">
    <property type="component" value="Unassembled WGS sequence"/>
</dbReference>
<proteinExistence type="predicted"/>
<evidence type="ECO:0008006" key="4">
    <source>
        <dbReference type="Google" id="ProtNLM"/>
    </source>
</evidence>